<accession>A0A0W8FUI1</accession>
<protein>
    <recommendedName>
        <fullName evidence="2">Phage tail assembly protein</fullName>
    </recommendedName>
</protein>
<dbReference type="EMBL" id="LNQE01000843">
    <property type="protein sequence ID" value="KUG24575.1"/>
    <property type="molecule type" value="Genomic_DNA"/>
</dbReference>
<name>A0A0W8FUI1_9ZZZZ</name>
<evidence type="ECO:0000313" key="1">
    <source>
        <dbReference type="EMBL" id="KUG24575.1"/>
    </source>
</evidence>
<gene>
    <name evidence="1" type="ORF">ASZ90_005605</name>
</gene>
<reference evidence="1" key="1">
    <citation type="journal article" date="2015" name="Proc. Natl. Acad. Sci. U.S.A.">
        <title>Networks of energetic and metabolic interactions define dynamics in microbial communities.</title>
        <authorList>
            <person name="Embree M."/>
            <person name="Liu J.K."/>
            <person name="Al-Bassam M.M."/>
            <person name="Zengler K."/>
        </authorList>
    </citation>
    <scope>NUCLEOTIDE SEQUENCE</scope>
</reference>
<proteinExistence type="predicted"/>
<dbReference type="AlphaFoldDB" id="A0A0W8FUI1"/>
<evidence type="ECO:0008006" key="2">
    <source>
        <dbReference type="Google" id="ProtNLM"/>
    </source>
</evidence>
<organism evidence="1">
    <name type="scientific">hydrocarbon metagenome</name>
    <dbReference type="NCBI Taxonomy" id="938273"/>
    <lineage>
        <taxon>unclassified sequences</taxon>
        <taxon>metagenomes</taxon>
        <taxon>ecological metagenomes</taxon>
    </lineage>
</organism>
<comment type="caution">
    <text evidence="1">The sequence shown here is derived from an EMBL/GenBank/DDBJ whole genome shotgun (WGS) entry which is preliminary data.</text>
</comment>
<sequence>MITEKFKLPDGIEYEGKIHREVELRPQKVGDSINALEDERAQTNEAYLGLAVLARQIISLGSIPKDKITAELLMDLSEDDMVVINQGLARLRNRVKSFREKNKGSEEVGAGAPESGV</sequence>